<dbReference type="EMBL" id="QJKJ01009723">
    <property type="protein sequence ID" value="RDX75792.1"/>
    <property type="molecule type" value="Genomic_DNA"/>
</dbReference>
<dbReference type="Pfam" id="PF00078">
    <property type="entry name" value="RVT_1"/>
    <property type="match status" value="1"/>
</dbReference>
<evidence type="ECO:0000259" key="1">
    <source>
        <dbReference type="Pfam" id="PF00078"/>
    </source>
</evidence>
<comment type="caution">
    <text evidence="2">The sequence shown here is derived from an EMBL/GenBank/DDBJ whole genome shotgun (WGS) entry which is preliminary data.</text>
</comment>
<dbReference type="InterPro" id="IPR043128">
    <property type="entry name" value="Rev_trsase/Diguanyl_cyclase"/>
</dbReference>
<dbReference type="InterPro" id="IPR000477">
    <property type="entry name" value="RT_dom"/>
</dbReference>
<evidence type="ECO:0000313" key="2">
    <source>
        <dbReference type="EMBL" id="RDX75792.1"/>
    </source>
</evidence>
<sequence>MMHKKVEVYMDDMIAKSKTSNQHVEDLRKLFERLQKYRLGLNPAKCTYGVKTRKLLGFIVNQKRIEVDPDKVKVIQNMPPPKTETEVRGFLGRVNYIARINGRSAGATRRLREERTGHILPQQEIHGLQTKIPNTRANMMRSSLGSKKAEAIHAGPHHMIARWQMALSEYDTVYTSQKAIKGSTLAE</sequence>
<feature type="domain" description="Reverse transcriptase" evidence="1">
    <location>
        <begin position="5"/>
        <end position="60"/>
    </location>
</feature>
<dbReference type="Proteomes" id="UP000257109">
    <property type="component" value="Unassembled WGS sequence"/>
</dbReference>
<accession>A0A371FBX8</accession>
<proteinExistence type="predicted"/>
<keyword evidence="3" id="KW-1185">Reference proteome</keyword>
<dbReference type="InterPro" id="IPR050951">
    <property type="entry name" value="Retrovirus_Pol_polyprotein"/>
</dbReference>
<name>A0A371FBX8_MUCPR</name>
<dbReference type="Gene3D" id="3.30.70.270">
    <property type="match status" value="2"/>
</dbReference>
<dbReference type="PANTHER" id="PTHR37984:SF5">
    <property type="entry name" value="PROTEIN NYNRIN-LIKE"/>
    <property type="match status" value="1"/>
</dbReference>
<dbReference type="OrthoDB" id="41323at2759"/>
<reference evidence="2" key="1">
    <citation type="submission" date="2018-05" db="EMBL/GenBank/DDBJ databases">
        <title>Draft genome of Mucuna pruriens seed.</title>
        <authorList>
            <person name="Nnadi N.E."/>
            <person name="Vos R."/>
            <person name="Hasami M.H."/>
            <person name="Devisetty U.K."/>
            <person name="Aguiy J.C."/>
        </authorList>
    </citation>
    <scope>NUCLEOTIDE SEQUENCE [LARGE SCALE GENOMIC DNA]</scope>
    <source>
        <strain evidence="2">JCA_2017</strain>
    </source>
</reference>
<dbReference type="SUPFAM" id="SSF56672">
    <property type="entry name" value="DNA/RNA polymerases"/>
    <property type="match status" value="1"/>
</dbReference>
<organism evidence="2 3">
    <name type="scientific">Mucuna pruriens</name>
    <name type="common">Velvet bean</name>
    <name type="synonym">Dolichos pruriens</name>
    <dbReference type="NCBI Taxonomy" id="157652"/>
    <lineage>
        <taxon>Eukaryota</taxon>
        <taxon>Viridiplantae</taxon>
        <taxon>Streptophyta</taxon>
        <taxon>Embryophyta</taxon>
        <taxon>Tracheophyta</taxon>
        <taxon>Spermatophyta</taxon>
        <taxon>Magnoliopsida</taxon>
        <taxon>eudicotyledons</taxon>
        <taxon>Gunneridae</taxon>
        <taxon>Pentapetalae</taxon>
        <taxon>rosids</taxon>
        <taxon>fabids</taxon>
        <taxon>Fabales</taxon>
        <taxon>Fabaceae</taxon>
        <taxon>Papilionoideae</taxon>
        <taxon>50 kb inversion clade</taxon>
        <taxon>NPAAA clade</taxon>
        <taxon>indigoferoid/millettioid clade</taxon>
        <taxon>Phaseoleae</taxon>
        <taxon>Mucuna</taxon>
    </lineage>
</organism>
<gene>
    <name evidence="2" type="primary">pol</name>
    <name evidence="2" type="ORF">CR513_44294</name>
</gene>
<dbReference type="AlphaFoldDB" id="A0A371FBX8"/>
<dbReference type="InterPro" id="IPR043502">
    <property type="entry name" value="DNA/RNA_pol_sf"/>
</dbReference>
<feature type="non-terminal residue" evidence="2">
    <location>
        <position position="1"/>
    </location>
</feature>
<evidence type="ECO:0000313" key="3">
    <source>
        <dbReference type="Proteomes" id="UP000257109"/>
    </source>
</evidence>
<protein>
    <submittedName>
        <fullName evidence="2">Retrovirus-related Pol polyprotein from transposon 17.6</fullName>
    </submittedName>
</protein>
<dbReference type="PANTHER" id="PTHR37984">
    <property type="entry name" value="PROTEIN CBG26694"/>
    <property type="match status" value="1"/>
</dbReference>